<gene>
    <name evidence="1" type="ORF">SKAU_G00084300</name>
</gene>
<accession>A0A9Q1J4S6</accession>
<sequence length="67" mass="7328">MVSQFLLGWPARTGPLCTVECTSKCHGFKFGPVAGKVLCELALGRMPSYNLSPFKIQRFLSHSKAAL</sequence>
<evidence type="ECO:0000313" key="1">
    <source>
        <dbReference type="EMBL" id="KAJ8368402.1"/>
    </source>
</evidence>
<dbReference type="EMBL" id="JAINUF010000003">
    <property type="protein sequence ID" value="KAJ8368402.1"/>
    <property type="molecule type" value="Genomic_DNA"/>
</dbReference>
<dbReference type="AlphaFoldDB" id="A0A9Q1J4S6"/>
<reference evidence="1" key="1">
    <citation type="journal article" date="2023" name="Science">
        <title>Genome structures resolve the early diversification of teleost fishes.</title>
        <authorList>
            <person name="Parey E."/>
            <person name="Louis A."/>
            <person name="Montfort J."/>
            <person name="Bouchez O."/>
            <person name="Roques C."/>
            <person name="Iampietro C."/>
            <person name="Lluch J."/>
            <person name="Castinel A."/>
            <person name="Donnadieu C."/>
            <person name="Desvignes T."/>
            <person name="Floi Bucao C."/>
            <person name="Jouanno E."/>
            <person name="Wen M."/>
            <person name="Mejri S."/>
            <person name="Dirks R."/>
            <person name="Jansen H."/>
            <person name="Henkel C."/>
            <person name="Chen W.J."/>
            <person name="Zahm M."/>
            <person name="Cabau C."/>
            <person name="Klopp C."/>
            <person name="Thompson A.W."/>
            <person name="Robinson-Rechavi M."/>
            <person name="Braasch I."/>
            <person name="Lecointre G."/>
            <person name="Bobe J."/>
            <person name="Postlethwait J.H."/>
            <person name="Berthelot C."/>
            <person name="Roest Crollius H."/>
            <person name="Guiguen Y."/>
        </authorList>
    </citation>
    <scope>NUCLEOTIDE SEQUENCE</scope>
    <source>
        <strain evidence="1">WJC10195</strain>
    </source>
</reference>
<dbReference type="Proteomes" id="UP001152622">
    <property type="component" value="Chromosome 3"/>
</dbReference>
<dbReference type="InterPro" id="IPR036188">
    <property type="entry name" value="FAD/NAD-bd_sf"/>
</dbReference>
<name>A0A9Q1J4S6_SYNKA</name>
<dbReference type="OrthoDB" id="424974at2759"/>
<organism evidence="1 2">
    <name type="scientific">Synaphobranchus kaupii</name>
    <name type="common">Kaup's arrowtooth eel</name>
    <dbReference type="NCBI Taxonomy" id="118154"/>
    <lineage>
        <taxon>Eukaryota</taxon>
        <taxon>Metazoa</taxon>
        <taxon>Chordata</taxon>
        <taxon>Craniata</taxon>
        <taxon>Vertebrata</taxon>
        <taxon>Euteleostomi</taxon>
        <taxon>Actinopterygii</taxon>
        <taxon>Neopterygii</taxon>
        <taxon>Teleostei</taxon>
        <taxon>Anguilliformes</taxon>
        <taxon>Synaphobranchidae</taxon>
        <taxon>Synaphobranchus</taxon>
    </lineage>
</organism>
<evidence type="ECO:0000313" key="2">
    <source>
        <dbReference type="Proteomes" id="UP001152622"/>
    </source>
</evidence>
<comment type="caution">
    <text evidence="1">The sequence shown here is derived from an EMBL/GenBank/DDBJ whole genome shotgun (WGS) entry which is preliminary data.</text>
</comment>
<dbReference type="Gene3D" id="3.50.50.60">
    <property type="entry name" value="FAD/NAD(P)-binding domain"/>
    <property type="match status" value="1"/>
</dbReference>
<protein>
    <submittedName>
        <fullName evidence="1">Uncharacterized protein</fullName>
    </submittedName>
</protein>
<proteinExistence type="predicted"/>
<keyword evidence="2" id="KW-1185">Reference proteome</keyword>